<keyword evidence="4" id="KW-1185">Reference proteome</keyword>
<dbReference type="EMBL" id="KZ149913">
    <property type="protein sequence ID" value="PZC78057.1"/>
    <property type="molecule type" value="Genomic_DNA"/>
</dbReference>
<protein>
    <recommendedName>
        <fullName evidence="2">CCHC-type domain-containing protein</fullName>
    </recommendedName>
</protein>
<proteinExistence type="predicted"/>
<dbReference type="InterPro" id="IPR025724">
    <property type="entry name" value="GAG-pre-integrase_dom"/>
</dbReference>
<evidence type="ECO:0000313" key="3">
    <source>
        <dbReference type="EMBL" id="PZC78057.1"/>
    </source>
</evidence>
<dbReference type="InterPro" id="IPR036875">
    <property type="entry name" value="Znf_CCHC_sf"/>
</dbReference>
<dbReference type="Proteomes" id="UP000249218">
    <property type="component" value="Unassembled WGS sequence"/>
</dbReference>
<keyword evidence="1" id="KW-0479">Metal-binding</keyword>
<evidence type="ECO:0000259" key="2">
    <source>
        <dbReference type="PROSITE" id="PS50158"/>
    </source>
</evidence>
<dbReference type="Pfam" id="PF13976">
    <property type="entry name" value="gag_pre-integrs"/>
    <property type="match status" value="1"/>
</dbReference>
<dbReference type="GO" id="GO:0008270">
    <property type="term" value="F:zinc ion binding"/>
    <property type="evidence" value="ECO:0007669"/>
    <property type="project" value="UniProtKB-KW"/>
</dbReference>
<gene>
    <name evidence="3" type="primary">HaOG202660</name>
    <name evidence="3" type="ORF">B5X24_HaOG202660</name>
</gene>
<dbReference type="PANTHER" id="PTHR47481:SF36">
    <property type="entry name" value="CCHC-TYPE DOMAIN-CONTAINING PROTEIN"/>
    <property type="match status" value="1"/>
</dbReference>
<dbReference type="AlphaFoldDB" id="A0A2W1BXU7"/>
<feature type="domain" description="CCHC-type" evidence="2">
    <location>
        <begin position="217"/>
        <end position="234"/>
    </location>
</feature>
<name>A0A2W1BXU7_HELAM</name>
<dbReference type="PROSITE" id="PS50158">
    <property type="entry name" value="ZF_CCHC"/>
    <property type="match status" value="1"/>
</dbReference>
<sequence length="475" mass="53103">MMTDANNCPSGSIFGIKKLNGAEGFQVWKFHVKNYLECKNWWVAVEADEITPALKDADRQARTTICLLLEPECFAYVYDVETAREAWHNLCAAYEDKGWGRRIALQRQLWSCKLENCSSMENYVSKVISLAQQLAAIGAKVADDWIISILLAGLTSDYNPMVMAVDNSGKEISLEQIKSKLLQEANRQTENKSGAGEHALLSTQKQATKQIARKPVRKCFKCHKPGHKASECKQIHASVCLSTADTNTTKKSGWYVDSGCSNHMTWDAEKLRNLQKVNSNFKIKVANGEDISVEGRGNAIPSISGSSNLTLENVLHVPQLSMNLISVSDLVKKDFSVNFDKRGCTITNKTDQIVATCNEVDGIFKLNEKEKYVNSTLSEKPLSNLWHRRLAHLGKNYMLILKDMVTGMSFDNKQQIEPCIPCIQERAHLVARDQRPHSAAAASEIGAARLRPVFSRWSLRPLRYSIVVKSPVCAH</sequence>
<reference evidence="3 4" key="1">
    <citation type="journal article" date="2017" name="BMC Biol.">
        <title>Genomic innovations, transcriptional plasticity and gene loss underlying the evolution and divergence of two highly polyphagous and invasive Helicoverpa pest species.</title>
        <authorList>
            <person name="Pearce S.L."/>
            <person name="Clarke D.F."/>
            <person name="East P.D."/>
            <person name="Elfekih S."/>
            <person name="Gordon K.H."/>
            <person name="Jermiin L.S."/>
            <person name="McGaughran A."/>
            <person name="Oakeshott J.G."/>
            <person name="Papanikolaou A."/>
            <person name="Perera O.P."/>
            <person name="Rane R.V."/>
            <person name="Richards S."/>
            <person name="Tay W.T."/>
            <person name="Walsh T.K."/>
            <person name="Anderson A."/>
            <person name="Anderson C.J."/>
            <person name="Asgari S."/>
            <person name="Board P.G."/>
            <person name="Bretschneider A."/>
            <person name="Campbell P.M."/>
            <person name="Chertemps T."/>
            <person name="Christeller J.T."/>
            <person name="Coppin C.W."/>
            <person name="Downes S.J."/>
            <person name="Duan G."/>
            <person name="Farnsworth C.A."/>
            <person name="Good R.T."/>
            <person name="Han L.B."/>
            <person name="Han Y.C."/>
            <person name="Hatje K."/>
            <person name="Horne I."/>
            <person name="Huang Y.P."/>
            <person name="Hughes D.S."/>
            <person name="Jacquin-Joly E."/>
            <person name="James W."/>
            <person name="Jhangiani S."/>
            <person name="Kollmar M."/>
            <person name="Kuwar S.S."/>
            <person name="Li S."/>
            <person name="Liu N.Y."/>
            <person name="Maibeche M.T."/>
            <person name="Miller J.R."/>
            <person name="Montagne N."/>
            <person name="Perry T."/>
            <person name="Qu J."/>
            <person name="Song S.V."/>
            <person name="Sutton G.G."/>
            <person name="Vogel H."/>
            <person name="Walenz B.P."/>
            <person name="Xu W."/>
            <person name="Zhang H.J."/>
            <person name="Zou Z."/>
            <person name="Batterham P."/>
            <person name="Edwards O.R."/>
            <person name="Feyereisen R."/>
            <person name="Gibbs R.A."/>
            <person name="Heckel D.G."/>
            <person name="McGrath A."/>
            <person name="Robin C."/>
            <person name="Scherer S.E."/>
            <person name="Worley K.C."/>
            <person name="Wu Y.D."/>
        </authorList>
    </citation>
    <scope>NUCLEOTIDE SEQUENCE [LARGE SCALE GENOMIC DNA]</scope>
    <source>
        <strain evidence="3">Harm_GR_Male_#8</strain>
        <tissue evidence="3">Whole organism</tissue>
    </source>
</reference>
<dbReference type="PANTHER" id="PTHR47481">
    <property type="match status" value="1"/>
</dbReference>
<dbReference type="SMART" id="SM00343">
    <property type="entry name" value="ZnF_C2HC"/>
    <property type="match status" value="1"/>
</dbReference>
<dbReference type="Pfam" id="PF22936">
    <property type="entry name" value="Pol_BBD"/>
    <property type="match status" value="1"/>
</dbReference>
<evidence type="ECO:0000313" key="4">
    <source>
        <dbReference type="Proteomes" id="UP000249218"/>
    </source>
</evidence>
<dbReference type="SUPFAM" id="SSF57756">
    <property type="entry name" value="Retrovirus zinc finger-like domains"/>
    <property type="match status" value="1"/>
</dbReference>
<keyword evidence="1" id="KW-0862">Zinc</keyword>
<keyword evidence="1" id="KW-0863">Zinc-finger</keyword>
<dbReference type="GO" id="GO:0003676">
    <property type="term" value="F:nucleic acid binding"/>
    <property type="evidence" value="ECO:0007669"/>
    <property type="project" value="InterPro"/>
</dbReference>
<organism evidence="3 4">
    <name type="scientific">Helicoverpa armigera</name>
    <name type="common">Cotton bollworm</name>
    <name type="synonym">Heliothis armigera</name>
    <dbReference type="NCBI Taxonomy" id="29058"/>
    <lineage>
        <taxon>Eukaryota</taxon>
        <taxon>Metazoa</taxon>
        <taxon>Ecdysozoa</taxon>
        <taxon>Arthropoda</taxon>
        <taxon>Hexapoda</taxon>
        <taxon>Insecta</taxon>
        <taxon>Pterygota</taxon>
        <taxon>Neoptera</taxon>
        <taxon>Endopterygota</taxon>
        <taxon>Lepidoptera</taxon>
        <taxon>Glossata</taxon>
        <taxon>Ditrysia</taxon>
        <taxon>Noctuoidea</taxon>
        <taxon>Noctuidae</taxon>
        <taxon>Heliothinae</taxon>
        <taxon>Helicoverpa</taxon>
    </lineage>
</organism>
<evidence type="ECO:0000256" key="1">
    <source>
        <dbReference type="PROSITE-ProRule" id="PRU00047"/>
    </source>
</evidence>
<accession>A0A2W1BXU7</accession>
<dbReference type="Pfam" id="PF14223">
    <property type="entry name" value="Retrotran_gag_2"/>
    <property type="match status" value="1"/>
</dbReference>
<dbReference type="InterPro" id="IPR001878">
    <property type="entry name" value="Znf_CCHC"/>
</dbReference>
<dbReference type="OrthoDB" id="413361at2759"/>
<dbReference type="InterPro" id="IPR054722">
    <property type="entry name" value="PolX-like_BBD"/>
</dbReference>